<dbReference type="PANTHER" id="PTHR21310">
    <property type="entry name" value="AMINOGLYCOSIDE PHOSPHOTRANSFERASE-RELATED-RELATED"/>
    <property type="match status" value="1"/>
</dbReference>
<dbReference type="HOGENOM" id="CLU_073350_0_0_1"/>
<comment type="caution">
    <text evidence="2">The sequence shown here is derived from an EMBL/GenBank/DDBJ whole genome shotgun (WGS) entry which is preliminary data.</text>
</comment>
<dbReference type="KEGG" id="tve:TRV_07631"/>
<dbReference type="Pfam" id="PF01636">
    <property type="entry name" value="APH"/>
    <property type="match status" value="1"/>
</dbReference>
<feature type="domain" description="Aminoglycoside phosphotransferase" evidence="1">
    <location>
        <begin position="67"/>
        <end position="241"/>
    </location>
</feature>
<gene>
    <name evidence="2" type="ORF">TRV_07631</name>
</gene>
<dbReference type="EMBL" id="ACYE01000459">
    <property type="protein sequence ID" value="EFE37716.1"/>
    <property type="molecule type" value="Genomic_DNA"/>
</dbReference>
<dbReference type="Proteomes" id="UP000008383">
    <property type="component" value="Unassembled WGS sequence"/>
</dbReference>
<evidence type="ECO:0000313" key="2">
    <source>
        <dbReference type="EMBL" id="EFE37716.1"/>
    </source>
</evidence>
<dbReference type="GeneID" id="9584289"/>
<dbReference type="PANTHER" id="PTHR21310:SF15">
    <property type="entry name" value="AMINOGLYCOSIDE PHOSPHOTRANSFERASE DOMAIN-CONTAINING PROTEIN"/>
    <property type="match status" value="1"/>
</dbReference>
<name>D4DKB0_TRIVH</name>
<dbReference type="SUPFAM" id="SSF56112">
    <property type="entry name" value="Protein kinase-like (PK-like)"/>
    <property type="match status" value="1"/>
</dbReference>
<dbReference type="AlphaFoldDB" id="D4DKB0"/>
<dbReference type="InterPro" id="IPR051678">
    <property type="entry name" value="AGP_Transferase"/>
</dbReference>
<keyword evidence="3" id="KW-1185">Reference proteome</keyword>
<dbReference type="RefSeq" id="XP_003018361.1">
    <property type="nucleotide sequence ID" value="XM_003018315.1"/>
</dbReference>
<dbReference type="Gene3D" id="3.90.1200.10">
    <property type="match status" value="1"/>
</dbReference>
<accession>D4DKB0</accession>
<evidence type="ECO:0000313" key="3">
    <source>
        <dbReference type="Proteomes" id="UP000008383"/>
    </source>
</evidence>
<dbReference type="OrthoDB" id="4207353at2759"/>
<reference evidence="3" key="1">
    <citation type="journal article" date="2011" name="Genome Biol.">
        <title>Comparative and functional genomics provide insights into the pathogenicity of dermatophytic fungi.</title>
        <authorList>
            <person name="Burmester A."/>
            <person name="Shelest E."/>
            <person name="Gloeckner G."/>
            <person name="Heddergott C."/>
            <person name="Schindler S."/>
            <person name="Staib P."/>
            <person name="Heidel A."/>
            <person name="Felder M."/>
            <person name="Petzold A."/>
            <person name="Szafranski K."/>
            <person name="Feuermann M."/>
            <person name="Pedruzzi I."/>
            <person name="Priebe S."/>
            <person name="Groth M."/>
            <person name="Winkler R."/>
            <person name="Li W."/>
            <person name="Kniemeyer O."/>
            <person name="Schroeckh V."/>
            <person name="Hertweck C."/>
            <person name="Hube B."/>
            <person name="White T.C."/>
            <person name="Platzer M."/>
            <person name="Guthke R."/>
            <person name="Heitman J."/>
            <person name="Woestemeyer J."/>
            <person name="Zipfel P.F."/>
            <person name="Monod M."/>
            <person name="Brakhage A.A."/>
        </authorList>
    </citation>
    <scope>NUCLEOTIDE SEQUENCE [LARGE SCALE GENOMIC DNA]</scope>
    <source>
        <strain evidence="3">HKI 0517</strain>
    </source>
</reference>
<evidence type="ECO:0000259" key="1">
    <source>
        <dbReference type="Pfam" id="PF01636"/>
    </source>
</evidence>
<protein>
    <recommendedName>
        <fullName evidence="1">Aminoglycoside phosphotransferase domain-containing protein</fullName>
    </recommendedName>
</protein>
<sequence>MAINKSFCPGNIPIAIQRFRNDDELAQFRSNTLTQPLSGGHCQVYRLGFFDDVDWAVRIPIHLSSCSEEEVVSVLMTEIETLKNLEDCQFPWSPRVIGYDMTFDNAIGFPFLVLTWIPGEPLSWTATTPRKRMDRERVVDQIAKIMLSLISCTRKDGVSALEYFTDKIDQKVIRICQGRLPELEINHCLLLKCVLPEILHPELDNAPSFIDHGDLSAGNIIVDSEYNVKGIIDWGFANYQPFQLAASLPRFLAVEHPPGLELYLMLQKDRANFLKALRRELPNSSVIVSLLLKMYSAPDVDYRRLILEAIVSKGRHKWFADRPSLYSDTPVDLKWEVSEFFARQGGQKSGLHATALMERLES</sequence>
<proteinExistence type="predicted"/>
<dbReference type="InterPro" id="IPR011009">
    <property type="entry name" value="Kinase-like_dom_sf"/>
</dbReference>
<dbReference type="InterPro" id="IPR002575">
    <property type="entry name" value="Aminoglycoside_PTrfase"/>
</dbReference>
<organism evidence="2 3">
    <name type="scientific">Trichophyton verrucosum (strain HKI 0517)</name>
    <dbReference type="NCBI Taxonomy" id="663202"/>
    <lineage>
        <taxon>Eukaryota</taxon>
        <taxon>Fungi</taxon>
        <taxon>Dikarya</taxon>
        <taxon>Ascomycota</taxon>
        <taxon>Pezizomycotina</taxon>
        <taxon>Eurotiomycetes</taxon>
        <taxon>Eurotiomycetidae</taxon>
        <taxon>Onygenales</taxon>
        <taxon>Arthrodermataceae</taxon>
        <taxon>Trichophyton</taxon>
    </lineage>
</organism>